<evidence type="ECO:0000259" key="15">
    <source>
        <dbReference type="Pfam" id="PF13891"/>
    </source>
</evidence>
<keyword evidence="17" id="KW-1185">Reference proteome</keyword>
<evidence type="ECO:0000256" key="9">
    <source>
        <dbReference type="ARBA" id="ARBA00023242"/>
    </source>
</evidence>
<dbReference type="AlphaFoldDB" id="A0A2H5Q9L5"/>
<dbReference type="InterPro" id="IPR025927">
    <property type="entry name" value="Znf_KANL2-like"/>
</dbReference>
<dbReference type="EMBL" id="BDQV01000253">
    <property type="protein sequence ID" value="GAY60955.1"/>
    <property type="molecule type" value="Genomic_DNA"/>
</dbReference>
<evidence type="ECO:0000256" key="1">
    <source>
        <dbReference type="ARBA" id="ARBA00004123"/>
    </source>
</evidence>
<name>A0A2H5Q9L5_CITUN</name>
<dbReference type="PANTHER" id="PTHR13453:SF1">
    <property type="entry name" value="KAT8 REGULATORY NSL COMPLEX SUBUNIT 2"/>
    <property type="match status" value="1"/>
</dbReference>
<reference evidence="16 17" key="1">
    <citation type="journal article" date="2017" name="Front. Genet.">
        <title>Draft sequencing of the heterozygous diploid genome of Satsuma (Citrus unshiu Marc.) using a hybrid assembly approach.</title>
        <authorList>
            <person name="Shimizu T."/>
            <person name="Tanizawa Y."/>
            <person name="Mochizuki T."/>
            <person name="Nagasaki H."/>
            <person name="Yoshioka T."/>
            <person name="Toyoda A."/>
            <person name="Fujiyama A."/>
            <person name="Kaminuma E."/>
            <person name="Nakamura Y."/>
        </authorList>
    </citation>
    <scope>NUCLEOTIDE SEQUENCE [LARGE SCALE GENOMIC DNA]</scope>
    <source>
        <strain evidence="17">cv. Miyagawa wase</strain>
    </source>
</reference>
<dbReference type="GO" id="GO:0005739">
    <property type="term" value="C:mitochondrion"/>
    <property type="evidence" value="ECO:0007669"/>
    <property type="project" value="UniProtKB-SubCell"/>
</dbReference>
<sequence>MEELRSSYRKYYWEYGKSPYKEDNKNNNNNNKINENSNNNNNEEKKDIEEGGFVKKCGMAGCKTKAMPMTRFCHLHILSDSKQKLYKGCSYVTKSGQTGPILCGKPILRSTVPSLCPMHFQKAERHVARALKKAGLNVTSPSKVAPKLHVVVAEYVRQIQTKRRAAQKADIAKKRKLVEALDCSVMKIVKWCTRLRFQIWDLSIVLNRWSRVFGGVLDLCLGRQFFVHTKMMNKCLYQVREAGKDKGQYFSCLRFWALMDGAFLRDGIIYVIGLCFVEKFSSTLEVPHYNLMCNNRLMRAGPHSKFVENF</sequence>
<accession>A0A2H5Q9L5</accession>
<gene>
    <name evidence="16" type="ORF">CUMW_206110</name>
</gene>
<comment type="subunit">
    <text evidence="13">Component of the NSL complex at least composed of KAT8/MOF, KANSL1, KANSL2, KANSL3, MCRS1, PHF20, OGT1/OGT, WDR5 and HCFC1.</text>
</comment>
<dbReference type="GO" id="GO:0005634">
    <property type="term" value="C:nucleus"/>
    <property type="evidence" value="ECO:0007669"/>
    <property type="project" value="UniProtKB-SubCell"/>
</dbReference>
<evidence type="ECO:0000256" key="6">
    <source>
        <dbReference type="ARBA" id="ARBA00022843"/>
    </source>
</evidence>
<evidence type="ECO:0000256" key="10">
    <source>
        <dbReference type="ARBA" id="ARBA00032947"/>
    </source>
</evidence>
<dbReference type="Proteomes" id="UP000236630">
    <property type="component" value="Unassembled WGS sequence"/>
</dbReference>
<evidence type="ECO:0000256" key="12">
    <source>
        <dbReference type="ARBA" id="ARBA00093359"/>
    </source>
</evidence>
<evidence type="ECO:0000256" key="4">
    <source>
        <dbReference type="ARBA" id="ARBA00022499"/>
    </source>
</evidence>
<evidence type="ECO:0000256" key="2">
    <source>
        <dbReference type="ARBA" id="ARBA00004173"/>
    </source>
</evidence>
<evidence type="ECO:0000313" key="17">
    <source>
        <dbReference type="Proteomes" id="UP000236630"/>
    </source>
</evidence>
<evidence type="ECO:0000256" key="3">
    <source>
        <dbReference type="ARBA" id="ARBA00015508"/>
    </source>
</evidence>
<feature type="region of interest" description="Disordered" evidence="14">
    <location>
        <begin position="18"/>
        <end position="47"/>
    </location>
</feature>
<keyword evidence="9" id="KW-0539">Nucleus</keyword>
<keyword evidence="7" id="KW-0156">Chromatin regulator</keyword>
<evidence type="ECO:0000256" key="8">
    <source>
        <dbReference type="ARBA" id="ARBA00023128"/>
    </source>
</evidence>
<keyword evidence="4" id="KW-1017">Isopeptide bond</keyword>
<evidence type="ECO:0000256" key="11">
    <source>
        <dbReference type="ARBA" id="ARBA00033378"/>
    </source>
</evidence>
<evidence type="ECO:0000256" key="5">
    <source>
        <dbReference type="ARBA" id="ARBA00022553"/>
    </source>
</evidence>
<comment type="function">
    <text evidence="12">Non-catalytic component of the NSL histone acetyltransferase complex, a multiprotein complex that mediates histone H4 acetylation at 'Lys-5'- and 'Lys-8' (H4K5ac and H4K8ac) at transcription start sites and promotes transcription initiation. Required for NSL complex stability and for transcription of intraciliary transport genes in both ciliated and non-ciliated cells by regulating histone H4 acetylation at 'Lys-5'- and 'Lys-12' (H4K5ac and H4K12ac). This is necessary for cilium assembly in ciliated cells and for organization of the microtubule cytoskeleton in non-ciliated cells. Required within the NSL complex to maintain nuclear architecture stability by promoting KAT8-mediated acetylation of lamin LMNA.</text>
</comment>
<dbReference type="GO" id="GO:0006325">
    <property type="term" value="P:chromatin organization"/>
    <property type="evidence" value="ECO:0007669"/>
    <property type="project" value="UniProtKB-KW"/>
</dbReference>
<feature type="domain" description="KANL2-like probable zinc-finger" evidence="15">
    <location>
        <begin position="58"/>
        <end position="120"/>
    </location>
</feature>
<protein>
    <recommendedName>
        <fullName evidence="3">KAT8 regulatory NSL complex subunit 2</fullName>
    </recommendedName>
    <alternativeName>
        <fullName evidence="11">NSL complex protein NSL2</fullName>
    </alternativeName>
    <alternativeName>
        <fullName evidence="10">Non-specific lethal 2 homolog</fullName>
    </alternativeName>
</protein>
<evidence type="ECO:0000256" key="14">
    <source>
        <dbReference type="SAM" id="MobiDB-lite"/>
    </source>
</evidence>
<organism evidence="16 17">
    <name type="scientific">Citrus unshiu</name>
    <name type="common">Satsuma mandarin</name>
    <name type="synonym">Citrus nobilis var. unshiu</name>
    <dbReference type="NCBI Taxonomy" id="55188"/>
    <lineage>
        <taxon>Eukaryota</taxon>
        <taxon>Viridiplantae</taxon>
        <taxon>Streptophyta</taxon>
        <taxon>Embryophyta</taxon>
        <taxon>Tracheophyta</taxon>
        <taxon>Spermatophyta</taxon>
        <taxon>Magnoliopsida</taxon>
        <taxon>eudicotyledons</taxon>
        <taxon>Gunneridae</taxon>
        <taxon>Pentapetalae</taxon>
        <taxon>rosids</taxon>
        <taxon>malvids</taxon>
        <taxon>Sapindales</taxon>
        <taxon>Rutaceae</taxon>
        <taxon>Aurantioideae</taxon>
        <taxon>Citrus</taxon>
    </lineage>
</organism>
<dbReference type="Pfam" id="PF13891">
    <property type="entry name" value="zf-C3HC3H_KANSL2"/>
    <property type="match status" value="1"/>
</dbReference>
<feature type="compositionally biased region" description="Low complexity" evidence="14">
    <location>
        <begin position="26"/>
        <end position="41"/>
    </location>
</feature>
<keyword evidence="5" id="KW-0597">Phosphoprotein</keyword>
<comment type="caution">
    <text evidence="16">The sequence shown here is derived from an EMBL/GenBank/DDBJ whole genome shotgun (WGS) entry which is preliminary data.</text>
</comment>
<evidence type="ECO:0000256" key="7">
    <source>
        <dbReference type="ARBA" id="ARBA00022853"/>
    </source>
</evidence>
<comment type="subcellular location">
    <subcellularLocation>
        <location evidence="2">Mitochondrion</location>
    </subcellularLocation>
    <subcellularLocation>
        <location evidence="1">Nucleus</location>
    </subcellularLocation>
</comment>
<keyword evidence="8" id="KW-0496">Mitochondrion</keyword>
<dbReference type="GO" id="GO:0044545">
    <property type="term" value="C:NSL complex"/>
    <property type="evidence" value="ECO:0007669"/>
    <property type="project" value="TreeGrafter"/>
</dbReference>
<evidence type="ECO:0000313" key="16">
    <source>
        <dbReference type="EMBL" id="GAY60955.1"/>
    </source>
</evidence>
<keyword evidence="6" id="KW-0832">Ubl conjugation</keyword>
<proteinExistence type="predicted"/>
<dbReference type="InterPro" id="IPR026316">
    <property type="entry name" value="NSL2"/>
</dbReference>
<evidence type="ECO:0000256" key="13">
    <source>
        <dbReference type="ARBA" id="ARBA00093543"/>
    </source>
</evidence>
<dbReference type="PANTHER" id="PTHR13453">
    <property type="entry name" value="KAT8 REGULATORY NSL COMPLEX SUBUNIT 2"/>
    <property type="match status" value="1"/>
</dbReference>